<protein>
    <recommendedName>
        <fullName evidence="4">DUF4386 family protein</fullName>
    </recommendedName>
</protein>
<dbReference type="EMBL" id="QOIL01000006">
    <property type="protein sequence ID" value="RCG30829.1"/>
    <property type="molecule type" value="Genomic_DNA"/>
</dbReference>
<feature type="transmembrane region" description="Helical" evidence="1">
    <location>
        <begin position="51"/>
        <end position="75"/>
    </location>
</feature>
<keyword evidence="1" id="KW-0812">Transmembrane</keyword>
<evidence type="ECO:0000256" key="1">
    <source>
        <dbReference type="SAM" id="Phobius"/>
    </source>
</evidence>
<feature type="transmembrane region" description="Helical" evidence="1">
    <location>
        <begin position="133"/>
        <end position="155"/>
    </location>
</feature>
<feature type="transmembrane region" description="Helical" evidence="1">
    <location>
        <begin position="82"/>
        <end position="101"/>
    </location>
</feature>
<organism evidence="2 3">
    <name type="scientific">Sphaerisporangium album</name>
    <dbReference type="NCBI Taxonomy" id="509200"/>
    <lineage>
        <taxon>Bacteria</taxon>
        <taxon>Bacillati</taxon>
        <taxon>Actinomycetota</taxon>
        <taxon>Actinomycetes</taxon>
        <taxon>Streptosporangiales</taxon>
        <taxon>Streptosporangiaceae</taxon>
        <taxon>Sphaerisporangium</taxon>
    </lineage>
</organism>
<feature type="transmembrane region" description="Helical" evidence="1">
    <location>
        <begin position="188"/>
        <end position="207"/>
    </location>
</feature>
<accession>A0A367FLQ8</accession>
<reference evidence="2 3" key="1">
    <citation type="submission" date="2018-06" db="EMBL/GenBank/DDBJ databases">
        <title>Sphaerisporangium craniellae sp. nov., isolated from a marine sponge in the South China Sea.</title>
        <authorList>
            <person name="Li L."/>
        </authorList>
    </citation>
    <scope>NUCLEOTIDE SEQUENCE [LARGE SCALE GENOMIC DNA]</scope>
    <source>
        <strain evidence="2 3">CCTCC AA 208026</strain>
    </source>
</reference>
<keyword evidence="1" id="KW-0472">Membrane</keyword>
<comment type="caution">
    <text evidence="2">The sequence shown here is derived from an EMBL/GenBank/DDBJ whole genome shotgun (WGS) entry which is preliminary data.</text>
</comment>
<gene>
    <name evidence="2" type="ORF">DQ384_12675</name>
</gene>
<evidence type="ECO:0008006" key="4">
    <source>
        <dbReference type="Google" id="ProtNLM"/>
    </source>
</evidence>
<name>A0A367FLQ8_9ACTN</name>
<keyword evidence="1" id="KW-1133">Transmembrane helix</keyword>
<sequence length="226" mass="23529">MDSVPLAAPRARLGAAALVVAGVLFFLYPVVRPYSDESSMAGAEAIGSPAWIASHLFAMIGFILLTLGLLGVHLVLGHRRSLHALAVAMIGAGLTLPYYGAEDLGLNVIARRAVQHGDPSLLTLVDEFRYQPVAITMFGAGLVLLGVGVVMAAVAVWRSGVLARWSAVPLAAAFALFIPQFFSTDALRIAHGALTAIGAAWLGVELWRARAGAARALANVPATAGR</sequence>
<evidence type="ECO:0000313" key="3">
    <source>
        <dbReference type="Proteomes" id="UP000253094"/>
    </source>
</evidence>
<dbReference type="OrthoDB" id="8224664at2"/>
<proteinExistence type="predicted"/>
<keyword evidence="3" id="KW-1185">Reference proteome</keyword>
<dbReference type="AlphaFoldDB" id="A0A367FLQ8"/>
<evidence type="ECO:0000313" key="2">
    <source>
        <dbReference type="EMBL" id="RCG30829.1"/>
    </source>
</evidence>
<feature type="transmembrane region" description="Helical" evidence="1">
    <location>
        <begin position="162"/>
        <end position="182"/>
    </location>
</feature>
<feature type="transmembrane region" description="Helical" evidence="1">
    <location>
        <begin position="12"/>
        <end position="31"/>
    </location>
</feature>
<dbReference type="RefSeq" id="WP_114028959.1">
    <property type="nucleotide sequence ID" value="NZ_QOIL01000006.1"/>
</dbReference>
<dbReference type="Proteomes" id="UP000253094">
    <property type="component" value="Unassembled WGS sequence"/>
</dbReference>